<gene>
    <name evidence="2" type="ORF">HFQ381_LOCUS10257</name>
    <name evidence="4" type="ORF">QYT958_LOCUS27584</name>
    <name evidence="3" type="ORF">UJA718_LOCUS25316</name>
</gene>
<dbReference type="EMBL" id="CAJOBO010000560">
    <property type="protein sequence ID" value="CAF4247788.1"/>
    <property type="molecule type" value="Genomic_DNA"/>
</dbReference>
<dbReference type="Proteomes" id="UP000663873">
    <property type="component" value="Unassembled WGS sequence"/>
</dbReference>
<keyword evidence="1" id="KW-0175">Coiled coil</keyword>
<reference evidence="2" key="1">
    <citation type="submission" date="2021-02" db="EMBL/GenBank/DDBJ databases">
        <authorList>
            <person name="Nowell W R."/>
        </authorList>
    </citation>
    <scope>NUCLEOTIDE SEQUENCE</scope>
</reference>
<evidence type="ECO:0000313" key="3">
    <source>
        <dbReference type="EMBL" id="CAF4486321.1"/>
    </source>
</evidence>
<name>A0A820EIT2_9BILA</name>
<dbReference type="PANTHER" id="PTHR37162">
    <property type="entry name" value="HAT FAMILY DIMERISATION DOMAINCONTAINING PROTEIN-RELATED"/>
    <property type="match status" value="1"/>
</dbReference>
<protein>
    <submittedName>
        <fullName evidence="2">Uncharacterized protein</fullName>
    </submittedName>
</protein>
<accession>A0A820EIT2</accession>
<proteinExistence type="predicted"/>
<organism evidence="2 5">
    <name type="scientific">Rotaria socialis</name>
    <dbReference type="NCBI Taxonomy" id="392032"/>
    <lineage>
        <taxon>Eukaryota</taxon>
        <taxon>Metazoa</taxon>
        <taxon>Spiralia</taxon>
        <taxon>Gnathifera</taxon>
        <taxon>Rotifera</taxon>
        <taxon>Eurotatoria</taxon>
        <taxon>Bdelloidea</taxon>
        <taxon>Philodinida</taxon>
        <taxon>Philodinidae</taxon>
        <taxon>Rotaria</taxon>
    </lineage>
</organism>
<dbReference type="AlphaFoldDB" id="A0A820EIT2"/>
<evidence type="ECO:0000313" key="5">
    <source>
        <dbReference type="Proteomes" id="UP000663851"/>
    </source>
</evidence>
<dbReference type="PANTHER" id="PTHR37162:SF6">
    <property type="entry name" value="BED-TYPE DOMAIN-CONTAINING PROTEIN"/>
    <property type="match status" value="1"/>
</dbReference>
<dbReference type="EMBL" id="CAJOBP010006152">
    <property type="protein sequence ID" value="CAF4486321.1"/>
    <property type="molecule type" value="Genomic_DNA"/>
</dbReference>
<evidence type="ECO:0000313" key="6">
    <source>
        <dbReference type="Proteomes" id="UP000663873"/>
    </source>
</evidence>
<dbReference type="EMBL" id="CAJOBR010007078">
    <property type="protein sequence ID" value="CAF4856539.1"/>
    <property type="molecule type" value="Genomic_DNA"/>
</dbReference>
<dbReference type="Proteomes" id="UP000663848">
    <property type="component" value="Unassembled WGS sequence"/>
</dbReference>
<evidence type="ECO:0000313" key="2">
    <source>
        <dbReference type="EMBL" id="CAF4247788.1"/>
    </source>
</evidence>
<evidence type="ECO:0000313" key="4">
    <source>
        <dbReference type="EMBL" id="CAF4856539.1"/>
    </source>
</evidence>
<dbReference type="Proteomes" id="UP000663851">
    <property type="component" value="Unassembled WGS sequence"/>
</dbReference>
<evidence type="ECO:0000256" key="1">
    <source>
        <dbReference type="SAM" id="Coils"/>
    </source>
</evidence>
<sequence length="520" mass="59301">MLGHATADIVSRSIIDSLKSDEVDITKMLMLGGDNPNVNKAIEDILYKKVTAERKKKSSSVPLLGLISIGSCPLHIIHGAFRKGFKSTAWFIDESINDIWCWFSRSSARQGDFITAGTSINETYSRFLSRELVWLQQEELFVHLLYGEFCNLFRNIMLSFVKEELLKDKEGSDLLSVSFEHQNSQKHNANIDIGETTRTYIKDLSASEKAIFFQNIRQVYCTITKELTKSLPLKNDFLRHLQCLQPLARQQESSRTSIMYLSRHVPYLLTNEEIDRVGAEWRVYQMADIPEEWFRKTTVYSDHIIEYLPIDKYWYRIFSTATSTGTPQYVVLTKLVKCLLSLSHGNSDVERGFSENNHLVPDDRSSLNEASINGLRATKAAVKFFRGGKAHAVPTTSTLISNVKEAYSRYTKDNEQQQKLIKNTDVVNGKQGPEVEHERLEEKETQLINEQKNLQEELTKATNMLEEGTTRLAAAMKNKKFDDIGTAEVLVAAANAKLAVLKTKLIENDENLNRLRKKIN</sequence>
<feature type="coiled-coil region" evidence="1">
    <location>
        <begin position="437"/>
        <end position="471"/>
    </location>
</feature>
<comment type="caution">
    <text evidence="2">The sequence shown here is derived from an EMBL/GenBank/DDBJ whole genome shotgun (WGS) entry which is preliminary data.</text>
</comment>
<keyword evidence="6" id="KW-1185">Reference proteome</keyword>